<reference evidence="1" key="1">
    <citation type="submission" date="2023-07" db="EMBL/GenBank/DDBJ databases">
        <title>Chromosome-level Genome Assembly of Striped Snakehead (Channa striata).</title>
        <authorList>
            <person name="Liu H."/>
        </authorList>
    </citation>
    <scope>NUCLEOTIDE SEQUENCE</scope>
    <source>
        <strain evidence="1">Gz</strain>
        <tissue evidence="1">Muscle</tissue>
    </source>
</reference>
<sequence>MATMSKVLHLKDNEMDDLADFLGHYTRVHRQYYRLPEGTLQLARISKVLLALEQELLHEFKGRNLDEISIDLQGSEAEDKTGDMENGLSYNDRKNIQGHQEANKLILYLSMKPDETNKLIKLQACLKDIRDWMTYNFLLLKSDKTETENKLVACFLKRQSMHVIQVSFYARNRLFSTKMLF</sequence>
<organism evidence="1 2">
    <name type="scientific">Channa striata</name>
    <name type="common">Snakehead murrel</name>
    <name type="synonym">Ophicephalus striatus</name>
    <dbReference type="NCBI Taxonomy" id="64152"/>
    <lineage>
        <taxon>Eukaryota</taxon>
        <taxon>Metazoa</taxon>
        <taxon>Chordata</taxon>
        <taxon>Craniata</taxon>
        <taxon>Vertebrata</taxon>
        <taxon>Euteleostomi</taxon>
        <taxon>Actinopterygii</taxon>
        <taxon>Neopterygii</taxon>
        <taxon>Teleostei</taxon>
        <taxon>Neoteleostei</taxon>
        <taxon>Acanthomorphata</taxon>
        <taxon>Anabantaria</taxon>
        <taxon>Anabantiformes</taxon>
        <taxon>Channoidei</taxon>
        <taxon>Channidae</taxon>
        <taxon>Channa</taxon>
    </lineage>
</organism>
<dbReference type="Proteomes" id="UP001187415">
    <property type="component" value="Unassembled WGS sequence"/>
</dbReference>
<comment type="caution">
    <text evidence="1">The sequence shown here is derived from an EMBL/GenBank/DDBJ whole genome shotgun (WGS) entry which is preliminary data.</text>
</comment>
<evidence type="ECO:0000313" key="2">
    <source>
        <dbReference type="Proteomes" id="UP001187415"/>
    </source>
</evidence>
<keyword evidence="2" id="KW-1185">Reference proteome</keyword>
<evidence type="ECO:0000313" key="1">
    <source>
        <dbReference type="EMBL" id="KAK2814284.1"/>
    </source>
</evidence>
<dbReference type="PANTHER" id="PTHR33480:SF5">
    <property type="entry name" value="SI:DKEY-51D8.9"/>
    <property type="match status" value="1"/>
</dbReference>
<dbReference type="PANTHER" id="PTHR33480">
    <property type="entry name" value="SET DOMAIN-CONTAINING PROTEIN-RELATED"/>
    <property type="match status" value="1"/>
</dbReference>
<name>A0AA88LES7_CHASR</name>
<dbReference type="EMBL" id="JAUPFM010000066">
    <property type="protein sequence ID" value="KAK2814284.1"/>
    <property type="molecule type" value="Genomic_DNA"/>
</dbReference>
<protein>
    <submittedName>
        <fullName evidence="1">Uncharacterized protein</fullName>
    </submittedName>
</protein>
<gene>
    <name evidence="1" type="ORF">Q5P01_000647</name>
</gene>
<accession>A0AA88LES7</accession>
<proteinExistence type="predicted"/>
<dbReference type="AlphaFoldDB" id="A0AA88LES7"/>